<dbReference type="KEGG" id="vab:WPS_15070"/>
<sequence>MSMMAMVLQTITVERDGPIATITLNRPNVLNALNLAMLDELGQALATLDADDALRAVILTGAGPKAFAAGADIAELNALPDARAGEEQARRGQALTVAIERLRVPVIAAVNGFALGGGCEMAMACDIRIASENAKFGQPEVNLGIVPGYGGTQRTTRLLGEGWAMYLCLTGEMIDAQEALRIGLVQRVLPADALLGEARRIAELIAAKAPLAITATKRAIVDGAALTLADGLALEALRFGYAVSTEDFREGSRAFLDKRKPAFRGR</sequence>
<dbReference type="SUPFAM" id="SSF52096">
    <property type="entry name" value="ClpP/crotonase"/>
    <property type="match status" value="1"/>
</dbReference>
<evidence type="ECO:0000256" key="3">
    <source>
        <dbReference type="RuleBase" id="RU003707"/>
    </source>
</evidence>
<dbReference type="GO" id="GO:0016836">
    <property type="term" value="F:hydro-lyase activity"/>
    <property type="evidence" value="ECO:0007669"/>
    <property type="project" value="UniProtKB-ARBA"/>
</dbReference>
<evidence type="ECO:0000313" key="4">
    <source>
        <dbReference type="EMBL" id="BDE06231.1"/>
    </source>
</evidence>
<dbReference type="Pfam" id="PF00378">
    <property type="entry name" value="ECH_1"/>
    <property type="match status" value="1"/>
</dbReference>
<dbReference type="PANTHER" id="PTHR11941">
    <property type="entry name" value="ENOYL-COA HYDRATASE-RELATED"/>
    <property type="match status" value="1"/>
</dbReference>
<name>A0AAN1XX64_UNVUL</name>
<keyword evidence="2" id="KW-0456">Lyase</keyword>
<keyword evidence="5" id="KW-1185">Reference proteome</keyword>
<dbReference type="PROSITE" id="PS00166">
    <property type="entry name" value="ENOYL_COA_HYDRATASE"/>
    <property type="match status" value="1"/>
</dbReference>
<dbReference type="Gene3D" id="1.10.12.10">
    <property type="entry name" value="Lyase 2-enoyl-coa Hydratase, Chain A, domain 2"/>
    <property type="match status" value="1"/>
</dbReference>
<dbReference type="InterPro" id="IPR029045">
    <property type="entry name" value="ClpP/crotonase-like_dom_sf"/>
</dbReference>
<gene>
    <name evidence="4" type="ORF">WPS_15070</name>
</gene>
<dbReference type="GO" id="GO:0006635">
    <property type="term" value="P:fatty acid beta-oxidation"/>
    <property type="evidence" value="ECO:0007669"/>
    <property type="project" value="TreeGrafter"/>
</dbReference>
<dbReference type="InterPro" id="IPR018376">
    <property type="entry name" value="Enoyl-CoA_hyd/isom_CS"/>
</dbReference>
<dbReference type="Proteomes" id="UP001317532">
    <property type="component" value="Chromosome"/>
</dbReference>
<dbReference type="InterPro" id="IPR014748">
    <property type="entry name" value="Enoyl-CoA_hydra_C"/>
</dbReference>
<evidence type="ECO:0000256" key="1">
    <source>
        <dbReference type="ARBA" id="ARBA00005254"/>
    </source>
</evidence>
<dbReference type="CDD" id="cd06558">
    <property type="entry name" value="crotonase-like"/>
    <property type="match status" value="1"/>
</dbReference>
<proteinExistence type="inferred from homology"/>
<accession>A0AAN1XX64</accession>
<dbReference type="FunFam" id="3.90.226.10:FF:000009">
    <property type="entry name" value="Carnitinyl-CoA dehydratase"/>
    <property type="match status" value="1"/>
</dbReference>
<evidence type="ECO:0000313" key="5">
    <source>
        <dbReference type="Proteomes" id="UP001317532"/>
    </source>
</evidence>
<dbReference type="FunFam" id="1.10.12.10:FF:000001">
    <property type="entry name" value="Probable enoyl-CoA hydratase, mitochondrial"/>
    <property type="match status" value="1"/>
</dbReference>
<dbReference type="Gene3D" id="3.90.226.10">
    <property type="entry name" value="2-enoyl-CoA Hydratase, Chain A, domain 1"/>
    <property type="match status" value="1"/>
</dbReference>
<dbReference type="EMBL" id="AP025523">
    <property type="protein sequence ID" value="BDE06231.1"/>
    <property type="molecule type" value="Genomic_DNA"/>
</dbReference>
<reference evidence="4 5" key="1">
    <citation type="journal article" date="2022" name="ISME Commun">
        <title>Vulcanimicrobium alpinus gen. nov. sp. nov., the first cultivated representative of the candidate phylum 'Eremiobacterota', is a metabolically versatile aerobic anoxygenic phototroph.</title>
        <authorList>
            <person name="Yabe S."/>
            <person name="Muto K."/>
            <person name="Abe K."/>
            <person name="Yokota A."/>
            <person name="Staudigel H."/>
            <person name="Tebo B.M."/>
        </authorList>
    </citation>
    <scope>NUCLEOTIDE SEQUENCE [LARGE SCALE GENOMIC DNA]</scope>
    <source>
        <strain evidence="4 5">WC8-2</strain>
    </source>
</reference>
<protein>
    <submittedName>
        <fullName evidence="4">Enoyl-CoA hydratase</fullName>
    </submittedName>
</protein>
<dbReference type="InterPro" id="IPR001753">
    <property type="entry name" value="Enoyl-CoA_hydra/iso"/>
</dbReference>
<dbReference type="PANTHER" id="PTHR11941:SF54">
    <property type="entry name" value="ENOYL-COA HYDRATASE, MITOCHONDRIAL"/>
    <property type="match status" value="1"/>
</dbReference>
<dbReference type="AlphaFoldDB" id="A0AAN1XX64"/>
<comment type="similarity">
    <text evidence="1 3">Belongs to the enoyl-CoA hydratase/isomerase family.</text>
</comment>
<organism evidence="4 5">
    <name type="scientific">Vulcanimicrobium alpinum</name>
    <dbReference type="NCBI Taxonomy" id="3016050"/>
    <lineage>
        <taxon>Bacteria</taxon>
        <taxon>Bacillati</taxon>
        <taxon>Vulcanimicrobiota</taxon>
        <taxon>Vulcanimicrobiia</taxon>
        <taxon>Vulcanimicrobiales</taxon>
        <taxon>Vulcanimicrobiaceae</taxon>
        <taxon>Vulcanimicrobium</taxon>
    </lineage>
</organism>
<dbReference type="RefSeq" id="WP_317997206.1">
    <property type="nucleotide sequence ID" value="NZ_AP025523.1"/>
</dbReference>
<evidence type="ECO:0000256" key="2">
    <source>
        <dbReference type="ARBA" id="ARBA00023239"/>
    </source>
</evidence>